<feature type="transmembrane region" description="Helical" evidence="1">
    <location>
        <begin position="6"/>
        <end position="29"/>
    </location>
</feature>
<reference evidence="2 3" key="1">
    <citation type="submission" date="2016-08" db="EMBL/GenBank/DDBJ databases">
        <title>A Parts List for Fungal Cellulosomes Revealed by Comparative Genomics.</title>
        <authorList>
            <consortium name="DOE Joint Genome Institute"/>
            <person name="Haitjema C.H."/>
            <person name="Gilmore S.P."/>
            <person name="Henske J.K."/>
            <person name="Solomon K.V."/>
            <person name="De Groot R."/>
            <person name="Kuo A."/>
            <person name="Mondo S.J."/>
            <person name="Salamov A.A."/>
            <person name="Labutti K."/>
            <person name="Zhao Z."/>
            <person name="Chiniquy J."/>
            <person name="Barry K."/>
            <person name="Brewer H.M."/>
            <person name="Purvine S.O."/>
            <person name="Wright A.T."/>
            <person name="Boxma B."/>
            <person name="Van Alen T."/>
            <person name="Hackstein J.H."/>
            <person name="Baker S.E."/>
            <person name="Grigoriev I.V."/>
            <person name="O'Malley M.A."/>
        </authorList>
    </citation>
    <scope>NUCLEOTIDE SEQUENCE [LARGE SCALE GENOMIC DNA]</scope>
    <source>
        <strain evidence="2 3">G1</strain>
    </source>
</reference>
<evidence type="ECO:0000313" key="2">
    <source>
        <dbReference type="EMBL" id="ORY24616.1"/>
    </source>
</evidence>
<keyword evidence="3" id="KW-1185">Reference proteome</keyword>
<accession>A0A1Y2AQ48</accession>
<sequence length="53" mass="6330">MIQNVYLINVSIIIVFLMRKHQLFIVIIYNTGGRTSYMYYDKSYDDSCNNDNE</sequence>
<protein>
    <submittedName>
        <fullName evidence="2">Uncharacterized protein</fullName>
    </submittedName>
</protein>
<evidence type="ECO:0000256" key="1">
    <source>
        <dbReference type="SAM" id="Phobius"/>
    </source>
</evidence>
<evidence type="ECO:0000313" key="3">
    <source>
        <dbReference type="Proteomes" id="UP000193920"/>
    </source>
</evidence>
<keyword evidence="1" id="KW-1133">Transmembrane helix</keyword>
<dbReference type="EMBL" id="MCOG01000220">
    <property type="protein sequence ID" value="ORY24616.1"/>
    <property type="molecule type" value="Genomic_DNA"/>
</dbReference>
<dbReference type="AlphaFoldDB" id="A0A1Y2AQ48"/>
<gene>
    <name evidence="2" type="ORF">LY90DRAFT_115050</name>
</gene>
<proteinExistence type="predicted"/>
<keyword evidence="1" id="KW-0812">Transmembrane</keyword>
<comment type="caution">
    <text evidence="2">The sequence shown here is derived from an EMBL/GenBank/DDBJ whole genome shotgun (WGS) entry which is preliminary data.</text>
</comment>
<keyword evidence="1" id="KW-0472">Membrane</keyword>
<dbReference type="Proteomes" id="UP000193920">
    <property type="component" value="Unassembled WGS sequence"/>
</dbReference>
<organism evidence="2 3">
    <name type="scientific">Neocallimastix californiae</name>
    <dbReference type="NCBI Taxonomy" id="1754190"/>
    <lineage>
        <taxon>Eukaryota</taxon>
        <taxon>Fungi</taxon>
        <taxon>Fungi incertae sedis</taxon>
        <taxon>Chytridiomycota</taxon>
        <taxon>Chytridiomycota incertae sedis</taxon>
        <taxon>Neocallimastigomycetes</taxon>
        <taxon>Neocallimastigales</taxon>
        <taxon>Neocallimastigaceae</taxon>
        <taxon>Neocallimastix</taxon>
    </lineage>
</organism>
<name>A0A1Y2AQ48_9FUNG</name>